<dbReference type="InterPro" id="IPR015797">
    <property type="entry name" value="NUDIX_hydrolase-like_dom_sf"/>
</dbReference>
<keyword evidence="3 4" id="KW-0378">Hydrolase</keyword>
<dbReference type="PROSITE" id="PS00893">
    <property type="entry name" value="NUDIX_BOX"/>
    <property type="match status" value="1"/>
</dbReference>
<comment type="similarity">
    <text evidence="4">Belongs to the Nudix hydrolase family. RppH subfamily.</text>
</comment>
<dbReference type="PRINTS" id="PR00502">
    <property type="entry name" value="NUDIXFAMILY"/>
</dbReference>
<dbReference type="SUPFAM" id="SSF55811">
    <property type="entry name" value="Nudix"/>
    <property type="match status" value="1"/>
</dbReference>
<sequence>MTAKTKDLTAEDIAKLPYRPCVGVMLVNAANEVFVGQRIDSEIPAWQMPQGGVDKGEAPRDAALRELWEETGVISDLVTVEAESPEWYPYDLPHDIVPRIWKGRFRGQEQKWFLLRFHGTDEQVNIETHHPEFSTWRWLAPSEVVGQIVPFKRAVYERVLADFAEYLS</sequence>
<evidence type="ECO:0000313" key="7">
    <source>
        <dbReference type="Proteomes" id="UP000198994"/>
    </source>
</evidence>
<dbReference type="STRING" id="282683.SAMN04488105_103300"/>
<evidence type="ECO:0000256" key="3">
    <source>
        <dbReference type="ARBA" id="ARBA00022801"/>
    </source>
</evidence>
<dbReference type="PANTHER" id="PTHR11839:SF22">
    <property type="entry name" value="NUDIX HYDROLASE 26, CHLOROPLASTIC"/>
    <property type="match status" value="1"/>
</dbReference>
<dbReference type="Pfam" id="PF00293">
    <property type="entry name" value="NUDIX"/>
    <property type="match status" value="1"/>
</dbReference>
<dbReference type="AlphaFoldDB" id="A0A1G7CR28"/>
<dbReference type="Proteomes" id="UP000198994">
    <property type="component" value="Unassembled WGS sequence"/>
</dbReference>
<dbReference type="GO" id="GO:0006753">
    <property type="term" value="P:nucleoside phosphate metabolic process"/>
    <property type="evidence" value="ECO:0007669"/>
    <property type="project" value="TreeGrafter"/>
</dbReference>
<dbReference type="GO" id="GO:0008893">
    <property type="term" value="F:guanosine-3',5'-bis(diphosphate) 3'-diphosphatase activity"/>
    <property type="evidence" value="ECO:0007669"/>
    <property type="project" value="TreeGrafter"/>
</dbReference>
<dbReference type="InterPro" id="IPR020084">
    <property type="entry name" value="NUDIX_hydrolase_CS"/>
</dbReference>
<organism evidence="6 7">
    <name type="scientific">Salipiger thiooxidans</name>
    <dbReference type="NCBI Taxonomy" id="282683"/>
    <lineage>
        <taxon>Bacteria</taxon>
        <taxon>Pseudomonadati</taxon>
        <taxon>Pseudomonadota</taxon>
        <taxon>Alphaproteobacteria</taxon>
        <taxon>Rhodobacterales</taxon>
        <taxon>Roseobacteraceae</taxon>
        <taxon>Salipiger</taxon>
    </lineage>
</organism>
<protein>
    <recommendedName>
        <fullName evidence="4">RNA pyrophosphohydrolase</fullName>
        <ecNumber evidence="4">3.6.1.-</ecNumber>
    </recommendedName>
    <alternativeName>
        <fullName evidence="4">(Di)nucleoside polyphosphate hydrolase</fullName>
    </alternativeName>
</protein>
<reference evidence="7" key="1">
    <citation type="submission" date="2016-10" db="EMBL/GenBank/DDBJ databases">
        <authorList>
            <person name="Varghese N."/>
            <person name="Submissions S."/>
        </authorList>
    </citation>
    <scope>NUCLEOTIDE SEQUENCE [LARGE SCALE GENOMIC DNA]</scope>
    <source>
        <strain evidence="7">DSM 10146</strain>
    </source>
</reference>
<dbReference type="NCBIfam" id="NF001936">
    <property type="entry name" value="PRK00714.1-3"/>
    <property type="match status" value="1"/>
</dbReference>
<dbReference type="EC" id="3.6.1.-" evidence="4"/>
<feature type="domain" description="Nudix hydrolase" evidence="5">
    <location>
        <begin position="17"/>
        <end position="161"/>
    </location>
</feature>
<dbReference type="HAMAP" id="MF_00298">
    <property type="entry name" value="Nudix_RppH"/>
    <property type="match status" value="1"/>
</dbReference>
<name>A0A1G7CR28_9RHOB</name>
<comment type="cofactor">
    <cofactor evidence="2">
        <name>Mg(2+)</name>
        <dbReference type="ChEBI" id="CHEBI:18420"/>
    </cofactor>
</comment>
<evidence type="ECO:0000259" key="5">
    <source>
        <dbReference type="PROSITE" id="PS51462"/>
    </source>
</evidence>
<comment type="cofactor">
    <cofactor evidence="1">
        <name>Mn(2+)</name>
        <dbReference type="ChEBI" id="CHEBI:29035"/>
    </cofactor>
</comment>
<feature type="short sequence motif" description="Nudix box" evidence="4">
    <location>
        <begin position="51"/>
        <end position="72"/>
    </location>
</feature>
<proteinExistence type="inferred from homology"/>
<accession>A0A1G7CR28</accession>
<dbReference type="InterPro" id="IPR000086">
    <property type="entry name" value="NUDIX_hydrolase_dom"/>
</dbReference>
<dbReference type="PANTHER" id="PTHR11839">
    <property type="entry name" value="UDP/ADP-SUGAR PYROPHOSPHATASE"/>
    <property type="match status" value="1"/>
</dbReference>
<dbReference type="GO" id="GO:0019693">
    <property type="term" value="P:ribose phosphate metabolic process"/>
    <property type="evidence" value="ECO:0007669"/>
    <property type="project" value="TreeGrafter"/>
</dbReference>
<evidence type="ECO:0000256" key="2">
    <source>
        <dbReference type="ARBA" id="ARBA00001946"/>
    </source>
</evidence>
<dbReference type="EMBL" id="FNAV01000003">
    <property type="protein sequence ID" value="SDE41681.1"/>
    <property type="molecule type" value="Genomic_DNA"/>
</dbReference>
<dbReference type="NCBIfam" id="NF001938">
    <property type="entry name" value="PRK00714.1-5"/>
    <property type="match status" value="1"/>
</dbReference>
<comment type="function">
    <text evidence="4">Accelerates the degradation of transcripts by removing pyrophosphate from the 5'-end of triphosphorylated RNA, leading to a more labile monophosphorylated state that can stimulate subsequent ribonuclease cleavage.</text>
</comment>
<dbReference type="CDD" id="cd03671">
    <property type="entry name" value="NUDIX_Ap4A_hydrolase_plant_like"/>
    <property type="match status" value="1"/>
</dbReference>
<dbReference type="InterPro" id="IPR020476">
    <property type="entry name" value="Nudix_hydrolase"/>
</dbReference>
<dbReference type="PROSITE" id="PS51462">
    <property type="entry name" value="NUDIX"/>
    <property type="match status" value="1"/>
</dbReference>
<evidence type="ECO:0000256" key="4">
    <source>
        <dbReference type="HAMAP-Rule" id="MF_00298"/>
    </source>
</evidence>
<dbReference type="Gene3D" id="3.90.79.10">
    <property type="entry name" value="Nucleoside Triphosphate Pyrophosphohydrolase"/>
    <property type="match status" value="1"/>
</dbReference>
<keyword evidence="7" id="KW-1185">Reference proteome</keyword>
<dbReference type="InterPro" id="IPR022927">
    <property type="entry name" value="RppH"/>
</dbReference>
<evidence type="ECO:0000256" key="1">
    <source>
        <dbReference type="ARBA" id="ARBA00001936"/>
    </source>
</evidence>
<dbReference type="GO" id="GO:0034432">
    <property type="term" value="F:bis(5'-adenosyl)-pentaphosphatase activity"/>
    <property type="evidence" value="ECO:0007669"/>
    <property type="project" value="TreeGrafter"/>
</dbReference>
<evidence type="ECO:0000313" key="6">
    <source>
        <dbReference type="EMBL" id="SDE41681.1"/>
    </source>
</evidence>
<comment type="cofactor">
    <cofactor evidence="4">
        <name>a divalent metal cation</name>
        <dbReference type="ChEBI" id="CHEBI:60240"/>
    </cofactor>
</comment>
<gene>
    <name evidence="4" type="primary">rppH</name>
    <name evidence="4" type="synonym">nudH</name>
    <name evidence="6" type="ORF">SAMN04488105_103300</name>
</gene>